<comment type="caution">
    <text evidence="3">The sequence shown here is derived from an EMBL/GenBank/DDBJ whole genome shotgun (WGS) entry which is preliminary data.</text>
</comment>
<name>A0ABN3KP94_9ACTN</name>
<feature type="region of interest" description="Disordered" evidence="1">
    <location>
        <begin position="502"/>
        <end position="573"/>
    </location>
</feature>
<gene>
    <name evidence="3" type="ORF">GCM10010405_61410</name>
</gene>
<evidence type="ECO:0000256" key="1">
    <source>
        <dbReference type="SAM" id="MobiDB-lite"/>
    </source>
</evidence>
<evidence type="ECO:0000313" key="3">
    <source>
        <dbReference type="EMBL" id="GAA2468562.1"/>
    </source>
</evidence>
<evidence type="ECO:0000313" key="4">
    <source>
        <dbReference type="Proteomes" id="UP001501638"/>
    </source>
</evidence>
<dbReference type="Gene3D" id="3.30.420.10">
    <property type="entry name" value="Ribonuclease H-like superfamily/Ribonuclease H"/>
    <property type="match status" value="1"/>
</dbReference>
<feature type="compositionally biased region" description="Basic and acidic residues" evidence="1">
    <location>
        <begin position="564"/>
        <end position="573"/>
    </location>
</feature>
<protein>
    <submittedName>
        <fullName evidence="3">Mu transposase C-terminal domain-containing protein</fullName>
    </submittedName>
</protein>
<dbReference type="PROSITE" id="PS50994">
    <property type="entry name" value="INTEGRASE"/>
    <property type="match status" value="1"/>
</dbReference>
<proteinExistence type="predicted"/>
<dbReference type="InterPro" id="IPR036397">
    <property type="entry name" value="RNaseH_sf"/>
</dbReference>
<organism evidence="3 4">
    <name type="scientific">Streptomyces macrosporus</name>
    <dbReference type="NCBI Taxonomy" id="44032"/>
    <lineage>
        <taxon>Bacteria</taxon>
        <taxon>Bacillati</taxon>
        <taxon>Actinomycetota</taxon>
        <taxon>Actinomycetes</taxon>
        <taxon>Kitasatosporales</taxon>
        <taxon>Streptomycetaceae</taxon>
        <taxon>Streptomyces</taxon>
    </lineage>
</organism>
<dbReference type="Proteomes" id="UP001501638">
    <property type="component" value="Unassembled WGS sequence"/>
</dbReference>
<dbReference type="InterPro" id="IPR015378">
    <property type="entry name" value="Transposase-like_Mu_C"/>
</dbReference>
<feature type="domain" description="Integrase catalytic" evidence="2">
    <location>
        <begin position="191"/>
        <end position="388"/>
    </location>
</feature>
<dbReference type="EMBL" id="BAAASZ010000058">
    <property type="protein sequence ID" value="GAA2468562.1"/>
    <property type="molecule type" value="Genomic_DNA"/>
</dbReference>
<dbReference type="InterPro" id="IPR001584">
    <property type="entry name" value="Integrase_cat-core"/>
</dbReference>
<dbReference type="Pfam" id="PF09299">
    <property type="entry name" value="Mu-transpos_C"/>
    <property type="match status" value="1"/>
</dbReference>
<dbReference type="InterPro" id="IPR012337">
    <property type="entry name" value="RNaseH-like_sf"/>
</dbReference>
<reference evidence="3 4" key="1">
    <citation type="journal article" date="2019" name="Int. J. Syst. Evol. Microbiol.">
        <title>The Global Catalogue of Microorganisms (GCM) 10K type strain sequencing project: providing services to taxonomists for standard genome sequencing and annotation.</title>
        <authorList>
            <consortium name="The Broad Institute Genomics Platform"/>
            <consortium name="The Broad Institute Genome Sequencing Center for Infectious Disease"/>
            <person name="Wu L."/>
            <person name="Ma J."/>
        </authorList>
    </citation>
    <scope>NUCLEOTIDE SEQUENCE [LARGE SCALE GENOMIC DNA]</scope>
    <source>
        <strain evidence="3 4">JCM 6305</strain>
    </source>
</reference>
<accession>A0ABN3KP94</accession>
<sequence length="573" mass="62232">MAMAAVSRTPVPVSWVPKGWDTWDQDGRPCCPVLGGEGPHMPRSRDGDPGDAPMAVFPPASGRAAAMPRLLDLDGRGELRAAHVRLVARALGKSERTVWRWLAAAREDHRLGRVESSHFTVTTEVRRLLALWGGNASRVHAELVQRAADDPNAPAAPSLSTLHRAIRRDLTRGERAGLKSGEAARRAHDVFGQRPATHRNAVWEGDHKHVPVEVDVEGELATPWVTWFIDCATKAITGVAVTAHAPSRDAVLASLRIAITRTEPFGPVGGLPGQIRVDRGKEFLCRAVTAAMGALAVPVTDLPAYTPHLKGTIEALNDAVEEMFLVSLPRYTGRQKLTGGRVADPGAPPLTYEAFVGLLLDWVAWWNTSHHPSALNGRTPLQAWQADATPLMDVSAGQLATFALEDDGRTYTISTSGVRWRRRDYLAPWMNGRTGTKVSVRHLPHHDDTIEVFDATTGRHLGSASLAAAASQEQIQSVRAARTAAARRLKADLRAAEKLRRRRFEASTTAAPPRPLVASTSARAEEELGAAAQTDRRALARPDLVPHGPAPDTWARPRPPRTPTPDEDRADDR</sequence>
<keyword evidence="4" id="KW-1185">Reference proteome</keyword>
<evidence type="ECO:0000259" key="2">
    <source>
        <dbReference type="PROSITE" id="PS50994"/>
    </source>
</evidence>
<dbReference type="SUPFAM" id="SSF53098">
    <property type="entry name" value="Ribonuclease H-like"/>
    <property type="match status" value="1"/>
</dbReference>